<dbReference type="Gene3D" id="1.10.287.130">
    <property type="match status" value="1"/>
</dbReference>
<dbReference type="FunFam" id="3.30.565.10:FF:000037">
    <property type="entry name" value="Hybrid sensor histidine kinase/response regulator"/>
    <property type="match status" value="1"/>
</dbReference>
<dbReference type="Gene3D" id="2.60.40.10">
    <property type="entry name" value="Immunoglobulins"/>
    <property type="match status" value="1"/>
</dbReference>
<keyword evidence="10" id="KW-0238">DNA-binding</keyword>
<dbReference type="InterPro" id="IPR004358">
    <property type="entry name" value="Sig_transdc_His_kin-like_C"/>
</dbReference>
<dbReference type="InterPro" id="IPR013783">
    <property type="entry name" value="Ig-like_fold"/>
</dbReference>
<evidence type="ECO:0000259" key="17">
    <source>
        <dbReference type="PROSITE" id="PS50110"/>
    </source>
</evidence>
<dbReference type="GO" id="GO:0005524">
    <property type="term" value="F:ATP binding"/>
    <property type="evidence" value="ECO:0007669"/>
    <property type="project" value="UniProtKB-KW"/>
</dbReference>
<dbReference type="Pfam" id="PF07494">
    <property type="entry name" value="Reg_prop"/>
    <property type="match status" value="1"/>
</dbReference>
<dbReference type="FunFam" id="1.10.287.130:FF:000045">
    <property type="entry name" value="Two-component system sensor histidine kinase/response regulator"/>
    <property type="match status" value="1"/>
</dbReference>
<gene>
    <name evidence="18" type="ORF">HMF3257_37345</name>
</gene>
<feature type="domain" description="Response regulatory" evidence="17">
    <location>
        <begin position="1123"/>
        <end position="1238"/>
    </location>
</feature>
<comment type="caution">
    <text evidence="18">The sequence shown here is derived from an EMBL/GenBank/DDBJ whole genome shotgun (WGS) entry which is preliminary data.</text>
</comment>
<dbReference type="RefSeq" id="WP_111350820.1">
    <property type="nucleotide sequence ID" value="NZ_QLII01000002.1"/>
</dbReference>
<evidence type="ECO:0000256" key="5">
    <source>
        <dbReference type="ARBA" id="ARBA00022741"/>
    </source>
</evidence>
<dbReference type="PANTHER" id="PTHR43547">
    <property type="entry name" value="TWO-COMPONENT HISTIDINE KINASE"/>
    <property type="match status" value="1"/>
</dbReference>
<keyword evidence="4" id="KW-0808">Transferase</keyword>
<evidence type="ECO:0000256" key="13">
    <source>
        <dbReference type="SAM" id="MobiDB-lite"/>
    </source>
</evidence>
<dbReference type="GO" id="GO:0000155">
    <property type="term" value="F:phosphorelay sensor kinase activity"/>
    <property type="evidence" value="ECO:0007669"/>
    <property type="project" value="InterPro"/>
</dbReference>
<dbReference type="InterPro" id="IPR003594">
    <property type="entry name" value="HATPase_dom"/>
</dbReference>
<name>A0A327NDC8_9BACT</name>
<dbReference type="InterPro" id="IPR036890">
    <property type="entry name" value="HATPase_C_sf"/>
</dbReference>
<dbReference type="InterPro" id="IPR001789">
    <property type="entry name" value="Sig_transdc_resp-reg_receiver"/>
</dbReference>
<organism evidence="18 19">
    <name type="scientific">Spirosoma telluris</name>
    <dbReference type="NCBI Taxonomy" id="2183553"/>
    <lineage>
        <taxon>Bacteria</taxon>
        <taxon>Pseudomonadati</taxon>
        <taxon>Bacteroidota</taxon>
        <taxon>Cytophagia</taxon>
        <taxon>Cytophagales</taxon>
        <taxon>Cytophagaceae</taxon>
        <taxon>Spirosoma</taxon>
    </lineage>
</organism>
<evidence type="ECO:0000256" key="11">
    <source>
        <dbReference type="ARBA" id="ARBA00023163"/>
    </source>
</evidence>
<evidence type="ECO:0000259" key="15">
    <source>
        <dbReference type="PROSITE" id="PS01124"/>
    </source>
</evidence>
<dbReference type="PRINTS" id="PR00344">
    <property type="entry name" value="BCTRLSENSOR"/>
</dbReference>
<evidence type="ECO:0000256" key="9">
    <source>
        <dbReference type="ARBA" id="ARBA00023015"/>
    </source>
</evidence>
<dbReference type="GO" id="GO:0043565">
    <property type="term" value="F:sequence-specific DNA binding"/>
    <property type="evidence" value="ECO:0007669"/>
    <property type="project" value="InterPro"/>
</dbReference>
<dbReference type="InterPro" id="IPR015943">
    <property type="entry name" value="WD40/YVTN_repeat-like_dom_sf"/>
</dbReference>
<dbReference type="Gene3D" id="3.40.50.2300">
    <property type="match status" value="1"/>
</dbReference>
<evidence type="ECO:0000256" key="8">
    <source>
        <dbReference type="ARBA" id="ARBA00023012"/>
    </source>
</evidence>
<dbReference type="PROSITE" id="PS00041">
    <property type="entry name" value="HTH_ARAC_FAMILY_1"/>
    <property type="match status" value="1"/>
</dbReference>
<keyword evidence="19" id="KW-1185">Reference proteome</keyword>
<evidence type="ECO:0000256" key="3">
    <source>
        <dbReference type="ARBA" id="ARBA00022553"/>
    </source>
</evidence>
<comment type="catalytic activity">
    <reaction evidence="1">
        <text>ATP + protein L-histidine = ADP + protein N-phospho-L-histidine.</text>
        <dbReference type="EC" id="2.7.13.3"/>
    </reaction>
</comment>
<protein>
    <recommendedName>
        <fullName evidence="2">histidine kinase</fullName>
        <ecNumber evidence="2">2.7.13.3</ecNumber>
    </recommendedName>
</protein>
<accession>A0A327NDC8</accession>
<evidence type="ECO:0000256" key="2">
    <source>
        <dbReference type="ARBA" id="ARBA00012438"/>
    </source>
</evidence>
<evidence type="ECO:0000256" key="6">
    <source>
        <dbReference type="ARBA" id="ARBA00022777"/>
    </source>
</evidence>
<keyword evidence="7" id="KW-0067">ATP-binding</keyword>
<dbReference type="OrthoDB" id="9797097at2"/>
<feature type="domain" description="HTH araC/xylS-type" evidence="15">
    <location>
        <begin position="1272"/>
        <end position="1371"/>
    </location>
</feature>
<feature type="chain" id="PRO_5016263471" description="histidine kinase" evidence="14">
    <location>
        <begin position="17"/>
        <end position="1375"/>
    </location>
</feature>
<dbReference type="CDD" id="cd00082">
    <property type="entry name" value="HisKA"/>
    <property type="match status" value="1"/>
</dbReference>
<sequence>MRFLLLLVFVPLTLLAQQNRPAGKGWKELTISDGLSQGMIFDIKQDQKGFIWIATKDGLNRYDGYNFKVFSQDPYNEFSISDNACSALLIDRHERLWVGTLTNGLNLFDARTQRFYHLNISDRAASGAGNYEIRQLAEDPDGNIWVSTDKNQLFRITLPAHLKTGFPDSSNFTRQVRIKQLSFPGKEINIHHFVFTSNGEAILGMSDGMSLLNWRQPIRLKPVNRVMHRGIAIESINDDAVPGYWFSATQDGVFAWHNGTVKTRWFSSKHTASLMIKCLNDSTVAIATVDYLWVMSTSEFMQGDSLTSRNAFATMPPNLFGIRALLKDQTGVIWVGTSGYGLRLFNPKIKLFNTYLPNLSLSYLFQDREGRTYVRQQYTYSRVELATGQMIPIDPKRTKNIVQRFLMQDHQHNFWLTNGGPEPDQFFIQKFSSDWKLLKTYPFPAGISFGVFGNQTIEDKAGNLWIGASNAKLLRFDPVAETFQVVSYTHVLPSKGTSAETYALYFDRANTLWIGTQKGLVRARNLDTKPVFSLFKNSMTNRQSLSNNFILCLAHDPYQPNRYLWVGTKGGGLDRLDKQTGQFDHFTEAQGLPNKVVYGMLVDEFRNIWMSTNRGLAQFNPQTKTFHNYTKSDGLQDDEFNTGSYFKSASGELLLGGVNGLTIVRPRDFVGKSTDAPTAQLIGLSVNNERVTVVKPGSILPEAIEYTRAIDLNHDQNILTLEFGLVDYRNPAQNRYRYRLEGINEQWVEAGTNRFANYTHLPDGNYTLQMMGSADGEVWSKPVTLQIRVHPPIYRTWWAYLFYLIILLVVAVQLYKFQTQRLLLKQQVAFEQKEASRLAELDALKTQFFANISHEFRTPLTLISGPVEQMAREYADDWRFPILQQNAKRLLRLINQLLDLTKLEAGQLKPVPESGDLAGFLRLLASSFTSLAESQQINFTFTQSEPVYWASFDQDKIEKIVTNLLSNAFKFTSAGKTVSMQAEYQSGMAFLTIRDTGIGIKADKLPRIFDRFYQVDGNVNRSYEGTGIGLALVKELVLVLGGTITVDSAERVGTTFRAMLPATQIGQPVEELAGVTEQHSNHSVNQPAHPRSASSQPAADTISFPWAVSSQSITDGSVKADPLLLIIDDNADIRAYVRSIFEADFQILEAGDGQEGLEKATEQLPTIVICDLMMPRLDGFGFCRALKTQIATSHVPVVMLTAKATVEDRIEGFELGADEYLTKPFNQTEIRVRVRNLIRQRERLGLYFQEKLGLVAAPAPEQLIAKENDFLQKVQAIVDAHVTESGFEVENLSELLNLSQRQLVRKLKALTGQTAVEFIRNRRLELAATLIQQGGLTVSEVAYQVGFESLSYFTRSFQEKFGVLPSVYVGGLEKT</sequence>
<keyword evidence="9" id="KW-0805">Transcription regulation</keyword>
<dbReference type="InterPro" id="IPR036097">
    <property type="entry name" value="HisK_dim/P_sf"/>
</dbReference>
<dbReference type="Proteomes" id="UP000249016">
    <property type="component" value="Unassembled WGS sequence"/>
</dbReference>
<dbReference type="CDD" id="cd17574">
    <property type="entry name" value="REC_OmpR"/>
    <property type="match status" value="1"/>
</dbReference>
<evidence type="ECO:0000256" key="1">
    <source>
        <dbReference type="ARBA" id="ARBA00000085"/>
    </source>
</evidence>
<dbReference type="Gene3D" id="2.130.10.10">
    <property type="entry name" value="YVTN repeat-like/Quinoprotein amine dehydrogenase"/>
    <property type="match status" value="4"/>
</dbReference>
<dbReference type="SMART" id="SM00342">
    <property type="entry name" value="HTH_ARAC"/>
    <property type="match status" value="1"/>
</dbReference>
<proteinExistence type="predicted"/>
<feature type="region of interest" description="Disordered" evidence="13">
    <location>
        <begin position="1075"/>
        <end position="1097"/>
    </location>
</feature>
<dbReference type="SUPFAM" id="SSF52172">
    <property type="entry name" value="CheY-like"/>
    <property type="match status" value="1"/>
</dbReference>
<keyword evidence="6 18" id="KW-0418">Kinase</keyword>
<dbReference type="PROSITE" id="PS01124">
    <property type="entry name" value="HTH_ARAC_FAMILY_2"/>
    <property type="match status" value="1"/>
</dbReference>
<feature type="signal peptide" evidence="14">
    <location>
        <begin position="1"/>
        <end position="16"/>
    </location>
</feature>
<reference evidence="18 19" key="1">
    <citation type="submission" date="2018-06" db="EMBL/GenBank/DDBJ databases">
        <title>Spirosoma sp. HMF3257 Genome sequencing and assembly.</title>
        <authorList>
            <person name="Kang H."/>
            <person name="Cha I."/>
            <person name="Kim H."/>
            <person name="Kang J."/>
            <person name="Joh K."/>
        </authorList>
    </citation>
    <scope>NUCLEOTIDE SEQUENCE [LARGE SCALE GENOMIC DNA]</scope>
    <source>
        <strain evidence="18 19">HMF3257</strain>
    </source>
</reference>
<dbReference type="EMBL" id="QLII01000002">
    <property type="protein sequence ID" value="RAI73072.1"/>
    <property type="molecule type" value="Genomic_DNA"/>
</dbReference>
<evidence type="ECO:0000256" key="10">
    <source>
        <dbReference type="ARBA" id="ARBA00023125"/>
    </source>
</evidence>
<dbReference type="SMART" id="SM00448">
    <property type="entry name" value="REC"/>
    <property type="match status" value="1"/>
</dbReference>
<dbReference type="InterPro" id="IPR005467">
    <property type="entry name" value="His_kinase_dom"/>
</dbReference>
<dbReference type="InterPro" id="IPR011123">
    <property type="entry name" value="Y_Y_Y"/>
</dbReference>
<dbReference type="PANTHER" id="PTHR43547:SF2">
    <property type="entry name" value="HYBRID SIGNAL TRANSDUCTION HISTIDINE KINASE C"/>
    <property type="match status" value="1"/>
</dbReference>
<dbReference type="SUPFAM" id="SSF47384">
    <property type="entry name" value="Homodimeric domain of signal transducing histidine kinase"/>
    <property type="match status" value="1"/>
</dbReference>
<dbReference type="PROSITE" id="PS50109">
    <property type="entry name" value="HIS_KIN"/>
    <property type="match status" value="1"/>
</dbReference>
<keyword evidence="8" id="KW-0902">Two-component regulatory system</keyword>
<dbReference type="SMART" id="SM00388">
    <property type="entry name" value="HisKA"/>
    <property type="match status" value="1"/>
</dbReference>
<dbReference type="PROSITE" id="PS50110">
    <property type="entry name" value="RESPONSE_REGULATORY"/>
    <property type="match status" value="1"/>
</dbReference>
<dbReference type="Gene3D" id="1.10.10.60">
    <property type="entry name" value="Homeodomain-like"/>
    <property type="match status" value="1"/>
</dbReference>
<dbReference type="Pfam" id="PF12833">
    <property type="entry name" value="HTH_18"/>
    <property type="match status" value="1"/>
</dbReference>
<dbReference type="EC" id="2.7.13.3" evidence="2"/>
<dbReference type="InterPro" id="IPR009057">
    <property type="entry name" value="Homeodomain-like_sf"/>
</dbReference>
<feature type="compositionally biased region" description="Polar residues" evidence="13">
    <location>
        <begin position="1077"/>
        <end position="1097"/>
    </location>
</feature>
<evidence type="ECO:0000313" key="19">
    <source>
        <dbReference type="Proteomes" id="UP000249016"/>
    </source>
</evidence>
<dbReference type="InterPro" id="IPR003661">
    <property type="entry name" value="HisK_dim/P_dom"/>
</dbReference>
<evidence type="ECO:0000256" key="14">
    <source>
        <dbReference type="SAM" id="SignalP"/>
    </source>
</evidence>
<keyword evidence="11" id="KW-0804">Transcription</keyword>
<evidence type="ECO:0000313" key="18">
    <source>
        <dbReference type="EMBL" id="RAI73072.1"/>
    </source>
</evidence>
<keyword evidence="3 12" id="KW-0597">Phosphoprotein</keyword>
<dbReference type="InterPro" id="IPR011110">
    <property type="entry name" value="Reg_prop"/>
</dbReference>
<evidence type="ECO:0000256" key="4">
    <source>
        <dbReference type="ARBA" id="ARBA00022679"/>
    </source>
</evidence>
<dbReference type="InterPro" id="IPR018060">
    <property type="entry name" value="HTH_AraC"/>
</dbReference>
<keyword evidence="5" id="KW-0547">Nucleotide-binding</keyword>
<dbReference type="Pfam" id="PF07495">
    <property type="entry name" value="Y_Y_Y"/>
    <property type="match status" value="1"/>
</dbReference>
<dbReference type="Pfam" id="PF02518">
    <property type="entry name" value="HATPase_c"/>
    <property type="match status" value="1"/>
</dbReference>
<feature type="domain" description="Histidine kinase" evidence="16">
    <location>
        <begin position="851"/>
        <end position="1064"/>
    </location>
</feature>
<dbReference type="Pfam" id="PF00072">
    <property type="entry name" value="Response_reg"/>
    <property type="match status" value="1"/>
</dbReference>
<dbReference type="InterPro" id="IPR018062">
    <property type="entry name" value="HTH_AraC-typ_CS"/>
</dbReference>
<evidence type="ECO:0000256" key="7">
    <source>
        <dbReference type="ARBA" id="ARBA00022840"/>
    </source>
</evidence>
<evidence type="ECO:0000259" key="16">
    <source>
        <dbReference type="PROSITE" id="PS50109"/>
    </source>
</evidence>
<dbReference type="GO" id="GO:0003700">
    <property type="term" value="F:DNA-binding transcription factor activity"/>
    <property type="evidence" value="ECO:0007669"/>
    <property type="project" value="InterPro"/>
</dbReference>
<dbReference type="SUPFAM" id="SSF46689">
    <property type="entry name" value="Homeodomain-like"/>
    <property type="match status" value="1"/>
</dbReference>
<dbReference type="SUPFAM" id="SSF55874">
    <property type="entry name" value="ATPase domain of HSP90 chaperone/DNA topoisomerase II/histidine kinase"/>
    <property type="match status" value="1"/>
</dbReference>
<evidence type="ECO:0000256" key="12">
    <source>
        <dbReference type="PROSITE-ProRule" id="PRU00169"/>
    </source>
</evidence>
<feature type="modified residue" description="4-aspartylphosphate" evidence="12">
    <location>
        <position position="1171"/>
    </location>
</feature>
<dbReference type="InterPro" id="IPR011006">
    <property type="entry name" value="CheY-like_superfamily"/>
</dbReference>
<keyword evidence="14" id="KW-0732">Signal</keyword>
<dbReference type="Pfam" id="PF00512">
    <property type="entry name" value="HisKA"/>
    <property type="match status" value="1"/>
</dbReference>
<dbReference type="Gene3D" id="3.30.565.10">
    <property type="entry name" value="Histidine kinase-like ATPase, C-terminal domain"/>
    <property type="match status" value="1"/>
</dbReference>
<dbReference type="SMART" id="SM00387">
    <property type="entry name" value="HATPase_c"/>
    <property type="match status" value="1"/>
</dbReference>
<dbReference type="SUPFAM" id="SSF63829">
    <property type="entry name" value="Calcium-dependent phosphotriesterase"/>
    <property type="match status" value="2"/>
</dbReference>